<dbReference type="Proteomes" id="UP000321046">
    <property type="component" value="Unassembled WGS sequence"/>
</dbReference>
<feature type="transmembrane region" description="Helical" evidence="1">
    <location>
        <begin position="12"/>
        <end position="33"/>
    </location>
</feature>
<keyword evidence="1" id="KW-1133">Transmembrane helix</keyword>
<dbReference type="AlphaFoldDB" id="A0A5C6XFE4"/>
<evidence type="ECO:0000313" key="4">
    <source>
        <dbReference type="Proteomes" id="UP000321046"/>
    </source>
</evidence>
<organism evidence="3 4">
    <name type="scientific">Lujinxingia vulgaris</name>
    <dbReference type="NCBI Taxonomy" id="2600176"/>
    <lineage>
        <taxon>Bacteria</taxon>
        <taxon>Deltaproteobacteria</taxon>
        <taxon>Bradymonadales</taxon>
        <taxon>Lujinxingiaceae</taxon>
        <taxon>Lujinxingia</taxon>
    </lineage>
</organism>
<evidence type="ECO:0000313" key="3">
    <source>
        <dbReference type="EMBL" id="TXD41160.1"/>
    </source>
</evidence>
<sequence>MTTRLHVLHPMLVHMPLALMPVAVGADVLGRFSGRRGLCELGRRSMWLAAAGAVVSSLSGLVAQEAVDLEGDEARAKLTTHRNLNLGLTAAAVMMAGWRGKMKAPSAGYLLSGLGGLVGLFYTAWLGGELVYRHGAGVERAGGVRKEKSPELLTKNARRVMEAGRANIKEGAKHTVEEFQEGEVAPSLRWNTPMPPS</sequence>
<reference evidence="3 4" key="1">
    <citation type="submission" date="2019-08" db="EMBL/GenBank/DDBJ databases">
        <title>Bradymonadales sp. TMQ2.</title>
        <authorList>
            <person name="Liang Q."/>
        </authorList>
    </citation>
    <scope>NUCLEOTIDE SEQUENCE [LARGE SCALE GENOMIC DNA]</scope>
    <source>
        <strain evidence="3 4">TMQ2</strain>
    </source>
</reference>
<accession>A0A5C6XFE4</accession>
<feature type="transmembrane region" description="Helical" evidence="1">
    <location>
        <begin position="45"/>
        <end position="63"/>
    </location>
</feature>
<dbReference type="OrthoDB" id="5511032at2"/>
<keyword evidence="1" id="KW-0472">Membrane</keyword>
<name>A0A5C6XFE4_9DELT</name>
<keyword evidence="1" id="KW-0812">Transmembrane</keyword>
<comment type="caution">
    <text evidence="3">The sequence shown here is derived from an EMBL/GenBank/DDBJ whole genome shotgun (WGS) entry which is preliminary data.</text>
</comment>
<evidence type="ECO:0000256" key="1">
    <source>
        <dbReference type="SAM" id="Phobius"/>
    </source>
</evidence>
<gene>
    <name evidence="3" type="ORF">FRC96_04895</name>
</gene>
<dbReference type="Pfam" id="PF09990">
    <property type="entry name" value="DUF2231"/>
    <property type="match status" value="1"/>
</dbReference>
<evidence type="ECO:0000259" key="2">
    <source>
        <dbReference type="Pfam" id="PF09990"/>
    </source>
</evidence>
<dbReference type="InterPro" id="IPR019251">
    <property type="entry name" value="DUF2231_TM"/>
</dbReference>
<dbReference type="EMBL" id="VOSL01000022">
    <property type="protein sequence ID" value="TXD41160.1"/>
    <property type="molecule type" value="Genomic_DNA"/>
</dbReference>
<protein>
    <submittedName>
        <fullName evidence="3">DUF2231 domain-containing protein</fullName>
    </submittedName>
</protein>
<feature type="domain" description="DUF2231" evidence="2">
    <location>
        <begin position="6"/>
        <end position="139"/>
    </location>
</feature>
<feature type="transmembrane region" description="Helical" evidence="1">
    <location>
        <begin position="107"/>
        <end position="125"/>
    </location>
</feature>
<proteinExistence type="predicted"/>
<dbReference type="RefSeq" id="WP_146973341.1">
    <property type="nucleotide sequence ID" value="NZ_VOSL01000022.1"/>
</dbReference>